<evidence type="ECO:0000313" key="2">
    <source>
        <dbReference type="EMBL" id="MBT1695726.1"/>
    </source>
</evidence>
<gene>
    <name evidence="2" type="ORF">KK083_02480</name>
</gene>
<dbReference type="Proteomes" id="UP001319200">
    <property type="component" value="Unassembled WGS sequence"/>
</dbReference>
<reference evidence="2 3" key="1">
    <citation type="submission" date="2021-05" db="EMBL/GenBank/DDBJ databases">
        <title>A Polyphasic approach of four new species of the genus Ohtaekwangia: Ohtaekwangia histidinii sp. nov., Ohtaekwangia cretensis sp. nov., Ohtaekwangia indiensis sp. nov., Ohtaekwangia reichenbachii sp. nov. from diverse environment.</title>
        <authorList>
            <person name="Octaviana S."/>
        </authorList>
    </citation>
    <scope>NUCLEOTIDE SEQUENCE [LARGE SCALE GENOMIC DNA]</scope>
    <source>
        <strain evidence="2 3">PWU4</strain>
    </source>
</reference>
<feature type="domain" description="YdhG-like" evidence="1">
    <location>
        <begin position="26"/>
        <end position="129"/>
    </location>
</feature>
<accession>A0AAP2DGF2</accession>
<proteinExistence type="predicted"/>
<protein>
    <submittedName>
        <fullName evidence="2">DUF1801 domain-containing protein</fullName>
    </submittedName>
</protein>
<dbReference type="EMBL" id="JAHESF010000002">
    <property type="protein sequence ID" value="MBT1695726.1"/>
    <property type="molecule type" value="Genomic_DNA"/>
</dbReference>
<dbReference type="Pfam" id="PF08818">
    <property type="entry name" value="DUF1801"/>
    <property type="match status" value="1"/>
</dbReference>
<dbReference type="RefSeq" id="WP_254160367.1">
    <property type="nucleotide sequence ID" value="NZ_JAHESF010000002.1"/>
</dbReference>
<dbReference type="SUPFAM" id="SSF159888">
    <property type="entry name" value="YdhG-like"/>
    <property type="match status" value="1"/>
</dbReference>
<evidence type="ECO:0000313" key="3">
    <source>
        <dbReference type="Proteomes" id="UP001319200"/>
    </source>
</evidence>
<organism evidence="2 3">
    <name type="scientific">Chryseosolibacter histidini</name>
    <dbReference type="NCBI Taxonomy" id="2782349"/>
    <lineage>
        <taxon>Bacteria</taxon>
        <taxon>Pseudomonadati</taxon>
        <taxon>Bacteroidota</taxon>
        <taxon>Cytophagia</taxon>
        <taxon>Cytophagales</taxon>
        <taxon>Chryseotaleaceae</taxon>
        <taxon>Chryseosolibacter</taxon>
    </lineage>
</organism>
<keyword evidence="3" id="KW-1185">Reference proteome</keyword>
<evidence type="ECO:0000259" key="1">
    <source>
        <dbReference type="Pfam" id="PF08818"/>
    </source>
</evidence>
<name>A0AAP2DGF2_9BACT</name>
<dbReference type="AlphaFoldDB" id="A0AAP2DGF2"/>
<comment type="caution">
    <text evidence="2">The sequence shown here is derived from an EMBL/GenBank/DDBJ whole genome shotgun (WGS) entry which is preliminary data.</text>
</comment>
<dbReference type="InterPro" id="IPR014922">
    <property type="entry name" value="YdhG-like"/>
</dbReference>
<sequence>MPEQKTKPTEQSVENFLSNITDEQTRDDCFAIAKLMKKVTGSAPRMWGPSIVGFGKYHYKYDSGHEGDACLTGFSPRKQNITLYVMPGFTQHPDLLKNLGKHKAGKGCLYIKKLEDINEDVLRKLIEHSVDFLKKKYPGK</sequence>
<dbReference type="Gene3D" id="3.90.1150.200">
    <property type="match status" value="1"/>
</dbReference>